<dbReference type="InterPro" id="IPR005123">
    <property type="entry name" value="Oxoglu/Fe-dep_dioxygenase_dom"/>
</dbReference>
<dbReference type="OrthoDB" id="627829at2759"/>
<evidence type="ECO:0000256" key="1">
    <source>
        <dbReference type="ARBA" id="ARBA00008056"/>
    </source>
</evidence>
<dbReference type="GeneID" id="63791739"/>
<proteinExistence type="inferred from homology"/>
<accession>A0A364KSH6</accession>
<name>A0A364KSH6_TALAM</name>
<dbReference type="PANTHER" id="PTHR47990">
    <property type="entry name" value="2-OXOGLUTARATE (2OG) AND FE(II)-DEPENDENT OXYGENASE SUPERFAMILY PROTEIN-RELATED"/>
    <property type="match status" value="1"/>
</dbReference>
<dbReference type="InterPro" id="IPR050231">
    <property type="entry name" value="Iron_ascorbate_oxido_reductase"/>
</dbReference>
<dbReference type="InterPro" id="IPR026992">
    <property type="entry name" value="DIOX_N"/>
</dbReference>
<comment type="similarity">
    <text evidence="1 2">Belongs to the iron/ascorbate-dependent oxidoreductase family.</text>
</comment>
<dbReference type="Pfam" id="PF03171">
    <property type="entry name" value="2OG-FeII_Oxy"/>
    <property type="match status" value="1"/>
</dbReference>
<evidence type="ECO:0000256" key="2">
    <source>
        <dbReference type="RuleBase" id="RU003682"/>
    </source>
</evidence>
<keyword evidence="5" id="KW-1185">Reference proteome</keyword>
<feature type="domain" description="Fe2OG dioxygenase" evidence="3">
    <location>
        <begin position="163"/>
        <end position="269"/>
    </location>
</feature>
<organism evidence="4 5">
    <name type="scientific">Talaromyces amestolkiae</name>
    <dbReference type="NCBI Taxonomy" id="1196081"/>
    <lineage>
        <taxon>Eukaryota</taxon>
        <taxon>Fungi</taxon>
        <taxon>Dikarya</taxon>
        <taxon>Ascomycota</taxon>
        <taxon>Pezizomycotina</taxon>
        <taxon>Eurotiomycetes</taxon>
        <taxon>Eurotiomycetidae</taxon>
        <taxon>Eurotiales</taxon>
        <taxon>Trichocomaceae</taxon>
        <taxon>Talaromyces</taxon>
        <taxon>Talaromyces sect. Talaromyces</taxon>
    </lineage>
</organism>
<dbReference type="Pfam" id="PF14226">
    <property type="entry name" value="DIOX_N"/>
    <property type="match status" value="1"/>
</dbReference>
<dbReference type="InterPro" id="IPR044861">
    <property type="entry name" value="IPNS-like_FE2OG_OXY"/>
</dbReference>
<evidence type="ECO:0000313" key="5">
    <source>
        <dbReference type="Proteomes" id="UP000249363"/>
    </source>
</evidence>
<dbReference type="InterPro" id="IPR027443">
    <property type="entry name" value="IPNS-like_sf"/>
</dbReference>
<dbReference type="GO" id="GO:0046872">
    <property type="term" value="F:metal ion binding"/>
    <property type="evidence" value="ECO:0007669"/>
    <property type="project" value="UniProtKB-KW"/>
</dbReference>
<dbReference type="GO" id="GO:0016491">
    <property type="term" value="F:oxidoreductase activity"/>
    <property type="evidence" value="ECO:0007669"/>
    <property type="project" value="UniProtKB-KW"/>
</dbReference>
<keyword evidence="2" id="KW-0560">Oxidoreductase</keyword>
<dbReference type="EMBL" id="MIKG01000003">
    <property type="protein sequence ID" value="RAO66510.1"/>
    <property type="molecule type" value="Genomic_DNA"/>
</dbReference>
<dbReference type="STRING" id="1196081.A0A364KSH6"/>
<reference evidence="4 5" key="1">
    <citation type="journal article" date="2017" name="Biotechnol. Biofuels">
        <title>Differential beta-glucosidase expression as a function of carbon source availability in Talaromyces amestolkiae: a genomic and proteomic approach.</title>
        <authorList>
            <person name="de Eugenio L.I."/>
            <person name="Mendez-Liter J.A."/>
            <person name="Nieto-Dominguez M."/>
            <person name="Alonso L."/>
            <person name="Gil-Munoz J."/>
            <person name="Barriuso J."/>
            <person name="Prieto A."/>
            <person name="Martinez M.J."/>
        </authorList>
    </citation>
    <scope>NUCLEOTIDE SEQUENCE [LARGE SCALE GENOMIC DNA]</scope>
    <source>
        <strain evidence="4 5">CIB</strain>
    </source>
</reference>
<evidence type="ECO:0000313" key="4">
    <source>
        <dbReference type="EMBL" id="RAO66510.1"/>
    </source>
</evidence>
<dbReference type="SUPFAM" id="SSF51197">
    <property type="entry name" value="Clavaminate synthase-like"/>
    <property type="match status" value="1"/>
</dbReference>
<dbReference type="Gene3D" id="2.60.120.330">
    <property type="entry name" value="B-lactam Antibiotic, Isopenicillin N Synthase, Chain"/>
    <property type="match status" value="1"/>
</dbReference>
<keyword evidence="2" id="KW-0479">Metal-binding</keyword>
<gene>
    <name evidence="4" type="ORF">BHQ10_002522</name>
</gene>
<protein>
    <recommendedName>
        <fullName evidence="3">Fe2OG dioxygenase domain-containing protein</fullName>
    </recommendedName>
</protein>
<keyword evidence="2" id="KW-0408">Iron</keyword>
<dbReference type="RefSeq" id="XP_040731027.1">
    <property type="nucleotide sequence ID" value="XM_040874678.1"/>
</dbReference>
<dbReference type="GO" id="GO:0044283">
    <property type="term" value="P:small molecule biosynthetic process"/>
    <property type="evidence" value="ECO:0007669"/>
    <property type="project" value="UniProtKB-ARBA"/>
</dbReference>
<evidence type="ECO:0000259" key="3">
    <source>
        <dbReference type="PROSITE" id="PS51471"/>
    </source>
</evidence>
<dbReference type="PROSITE" id="PS51471">
    <property type="entry name" value="FE2OG_OXY"/>
    <property type="match status" value="1"/>
</dbReference>
<dbReference type="Proteomes" id="UP000249363">
    <property type="component" value="Unassembled WGS sequence"/>
</dbReference>
<sequence length="347" mass="38894">MATSFETLPIIDFQALGIPATKSEALEKLKHALFNVGFLYLANTGLEKLIEETHETLPEFFDLPESVKQSCNMLNSPSFLGYTSLGAETTARKTDLREQFDFGTPVTQLWKENDLPWQRLEGPSQFPNKQVERLVTRYTSALSTLSGAFLRAVAECLSLPPNTFETFLGNMHRLKFVRYPRSEPGSQGVGPHKDSTGLFTFLSQDPVGGLEVLNKSGQWISAPYIEGTFVVNVQQGFEAITGGLCPATTHRVIAPTTSTRYSIPFFQAVRLDLTLFFLKEAAADIVRRIPTQNVTNIEHITIPSEFLSPLFSCFGEAQLRNRIISHPDVGRRWYPDLYEKYSQQSLS</sequence>
<dbReference type="AlphaFoldDB" id="A0A364KSH6"/>
<comment type="caution">
    <text evidence="4">The sequence shown here is derived from an EMBL/GenBank/DDBJ whole genome shotgun (WGS) entry which is preliminary data.</text>
</comment>